<keyword evidence="2" id="KW-1185">Reference proteome</keyword>
<protein>
    <submittedName>
        <fullName evidence="1">Uncharacterized protein</fullName>
    </submittedName>
</protein>
<name>A0ACC0Y700_9ROSI</name>
<sequence>MRSMDLLDVAGDSFIECSDFLRMSLVLPPLFPTDEQGKVETGFNALRLYIKADTSELLVIISIAW</sequence>
<evidence type="ECO:0000313" key="2">
    <source>
        <dbReference type="Proteomes" id="UP001163603"/>
    </source>
</evidence>
<dbReference type="EMBL" id="CM047743">
    <property type="protein sequence ID" value="KAJ0030759.1"/>
    <property type="molecule type" value="Genomic_DNA"/>
</dbReference>
<proteinExistence type="predicted"/>
<gene>
    <name evidence="1" type="ORF">Pint_12991</name>
</gene>
<accession>A0ACC0Y700</accession>
<organism evidence="1 2">
    <name type="scientific">Pistacia integerrima</name>
    <dbReference type="NCBI Taxonomy" id="434235"/>
    <lineage>
        <taxon>Eukaryota</taxon>
        <taxon>Viridiplantae</taxon>
        <taxon>Streptophyta</taxon>
        <taxon>Embryophyta</taxon>
        <taxon>Tracheophyta</taxon>
        <taxon>Spermatophyta</taxon>
        <taxon>Magnoliopsida</taxon>
        <taxon>eudicotyledons</taxon>
        <taxon>Gunneridae</taxon>
        <taxon>Pentapetalae</taxon>
        <taxon>rosids</taxon>
        <taxon>malvids</taxon>
        <taxon>Sapindales</taxon>
        <taxon>Anacardiaceae</taxon>
        <taxon>Pistacia</taxon>
    </lineage>
</organism>
<reference evidence="2" key="1">
    <citation type="journal article" date="2023" name="G3 (Bethesda)">
        <title>Genome assembly and association tests identify interacting loci associated with vigor, precocity, and sex in interspecific pistachio rootstocks.</title>
        <authorList>
            <person name="Palmer W."/>
            <person name="Jacygrad E."/>
            <person name="Sagayaradj S."/>
            <person name="Cavanaugh K."/>
            <person name="Han R."/>
            <person name="Bertier L."/>
            <person name="Beede B."/>
            <person name="Kafkas S."/>
            <person name="Golino D."/>
            <person name="Preece J."/>
            <person name="Michelmore R."/>
        </authorList>
    </citation>
    <scope>NUCLEOTIDE SEQUENCE [LARGE SCALE GENOMIC DNA]</scope>
</reference>
<comment type="caution">
    <text evidence="1">The sequence shown here is derived from an EMBL/GenBank/DDBJ whole genome shotgun (WGS) entry which is preliminary data.</text>
</comment>
<evidence type="ECO:0000313" key="1">
    <source>
        <dbReference type="EMBL" id="KAJ0030759.1"/>
    </source>
</evidence>
<dbReference type="Proteomes" id="UP001163603">
    <property type="component" value="Chromosome 8"/>
</dbReference>